<feature type="compositionally biased region" description="Low complexity" evidence="1">
    <location>
        <begin position="60"/>
        <end position="71"/>
    </location>
</feature>
<evidence type="ECO:0008006" key="5">
    <source>
        <dbReference type="Google" id="ProtNLM"/>
    </source>
</evidence>
<feature type="region of interest" description="Disordered" evidence="1">
    <location>
        <begin position="141"/>
        <end position="187"/>
    </location>
</feature>
<evidence type="ECO:0000313" key="3">
    <source>
        <dbReference type="EMBL" id="MBE1499438.1"/>
    </source>
</evidence>
<keyword evidence="4" id="KW-1185">Reference proteome</keyword>
<feature type="compositionally biased region" description="Basic and acidic residues" evidence="1">
    <location>
        <begin position="1"/>
        <end position="10"/>
    </location>
</feature>
<comment type="caution">
    <text evidence="3">The sequence shown here is derived from an EMBL/GenBank/DDBJ whole genome shotgun (WGS) entry which is preliminary data.</text>
</comment>
<feature type="compositionally biased region" description="Gly residues" evidence="1">
    <location>
        <begin position="161"/>
        <end position="187"/>
    </location>
</feature>
<organism evidence="3 4">
    <name type="scientific">Amycolatopsis lexingtonensis</name>
    <dbReference type="NCBI Taxonomy" id="218822"/>
    <lineage>
        <taxon>Bacteria</taxon>
        <taxon>Bacillati</taxon>
        <taxon>Actinomycetota</taxon>
        <taxon>Actinomycetes</taxon>
        <taxon>Pseudonocardiales</taxon>
        <taxon>Pseudonocardiaceae</taxon>
        <taxon>Amycolatopsis</taxon>
    </lineage>
</organism>
<evidence type="ECO:0000313" key="4">
    <source>
        <dbReference type="Proteomes" id="UP000631670"/>
    </source>
</evidence>
<dbReference type="Proteomes" id="UP000631670">
    <property type="component" value="Unassembled WGS sequence"/>
</dbReference>
<keyword evidence="2" id="KW-0812">Transmembrane</keyword>
<proteinExistence type="predicted"/>
<name>A0ABR9I8B8_9PSEU</name>
<reference evidence="3 4" key="1">
    <citation type="submission" date="2020-10" db="EMBL/GenBank/DDBJ databases">
        <title>Sequencing the genomes of 1000 actinobacteria strains.</title>
        <authorList>
            <person name="Klenk H.-P."/>
        </authorList>
    </citation>
    <scope>NUCLEOTIDE SEQUENCE [LARGE SCALE GENOMIC DNA]</scope>
    <source>
        <strain evidence="3 4">DSM 44653</strain>
    </source>
</reference>
<keyword evidence="2" id="KW-1133">Transmembrane helix</keyword>
<dbReference type="EMBL" id="JADBEG010000001">
    <property type="protein sequence ID" value="MBE1499438.1"/>
    <property type="molecule type" value="Genomic_DNA"/>
</dbReference>
<accession>A0ABR9I8B8</accession>
<gene>
    <name evidence="3" type="ORF">H4696_006538</name>
</gene>
<sequence>MNDQPREEKAPQGADQPTVEQPTTPAETPAVPAQQPPAQPAAAAPGEPAAPAADQTAVLGQQPPAQPATPAAGGGQAPPTPQLSQPGPGQSYGAWGPPAAAPRQSGGFRRFVGHRATQLVAVGVLGLLVGGGIVGGIAAASHHGPRDGRPGMHRQYSGPQGFDGRGPGFRGGQGNNQGNNQGSGEGS</sequence>
<keyword evidence="2" id="KW-0472">Membrane</keyword>
<feature type="transmembrane region" description="Helical" evidence="2">
    <location>
        <begin position="119"/>
        <end position="140"/>
    </location>
</feature>
<dbReference type="RefSeq" id="WP_192782658.1">
    <property type="nucleotide sequence ID" value="NZ_JADBEG010000001.1"/>
</dbReference>
<feature type="region of interest" description="Disordered" evidence="1">
    <location>
        <begin position="1"/>
        <end position="106"/>
    </location>
</feature>
<evidence type="ECO:0000256" key="1">
    <source>
        <dbReference type="SAM" id="MobiDB-lite"/>
    </source>
</evidence>
<feature type="compositionally biased region" description="Low complexity" evidence="1">
    <location>
        <begin position="16"/>
        <end position="33"/>
    </location>
</feature>
<evidence type="ECO:0000256" key="2">
    <source>
        <dbReference type="SAM" id="Phobius"/>
    </source>
</evidence>
<protein>
    <recommendedName>
        <fullName evidence="5">Translation initiation factor IF-2</fullName>
    </recommendedName>
</protein>
<feature type="compositionally biased region" description="Low complexity" evidence="1">
    <location>
        <begin position="40"/>
        <end position="53"/>
    </location>
</feature>